<protein>
    <submittedName>
        <fullName evidence="1">Uncharacterized protein</fullName>
    </submittedName>
</protein>
<dbReference type="EMBL" id="JAWDJW010002376">
    <property type="protein sequence ID" value="KAK3077916.1"/>
    <property type="molecule type" value="Genomic_DNA"/>
</dbReference>
<dbReference type="Proteomes" id="UP001186974">
    <property type="component" value="Unassembled WGS sequence"/>
</dbReference>
<evidence type="ECO:0000313" key="2">
    <source>
        <dbReference type="Proteomes" id="UP001186974"/>
    </source>
</evidence>
<evidence type="ECO:0000313" key="1">
    <source>
        <dbReference type="EMBL" id="KAK3077916.1"/>
    </source>
</evidence>
<comment type="caution">
    <text evidence="1">The sequence shown here is derived from an EMBL/GenBank/DDBJ whole genome shotgun (WGS) entry which is preliminary data.</text>
</comment>
<gene>
    <name evidence="1" type="ORF">LTS18_008921</name>
</gene>
<keyword evidence="2" id="KW-1185">Reference proteome</keyword>
<organism evidence="1 2">
    <name type="scientific">Coniosporium uncinatum</name>
    <dbReference type="NCBI Taxonomy" id="93489"/>
    <lineage>
        <taxon>Eukaryota</taxon>
        <taxon>Fungi</taxon>
        <taxon>Dikarya</taxon>
        <taxon>Ascomycota</taxon>
        <taxon>Pezizomycotina</taxon>
        <taxon>Dothideomycetes</taxon>
        <taxon>Dothideomycetes incertae sedis</taxon>
        <taxon>Coniosporium</taxon>
    </lineage>
</organism>
<proteinExistence type="predicted"/>
<sequence>MADSLRDSSAGPFSGQQYLTPFKLVNQNLPFKLDEGYSEETRSLNGSEMLAPARPDSRMDDREDEDNVGMSVLSLLHPNFMDLPESTRADIAYYVLRTLKTSSIAGIVERLNPLLHIDPVKSLPDELLFIVFSYLEPAALLRASGLSKSWRHHALDRQIWRNLFSSEGWATNTRQVKWFEENERMRKSSRKEQKSRVRRAEDEEEKSIARKRIRETGLFGNGTGTEASSSEQERMSVTHTPHGWVEQHGRVEADESPSSEGWDMMQDVVIHDSSVPETPSRVGSSGEMFPPAKPQLVWNADAPNPKINWQFLYKQKKRLEDNWNAGRFCNFQLPHPDHPTEAHT</sequence>
<accession>A0ACC3DMM6</accession>
<name>A0ACC3DMM6_9PEZI</name>
<reference evidence="1" key="1">
    <citation type="submission" date="2024-09" db="EMBL/GenBank/DDBJ databases">
        <title>Black Yeasts Isolated from many extreme environments.</title>
        <authorList>
            <person name="Coleine C."/>
            <person name="Stajich J.E."/>
            <person name="Selbmann L."/>
        </authorList>
    </citation>
    <scope>NUCLEOTIDE SEQUENCE</scope>
    <source>
        <strain evidence="1">CCFEE 5737</strain>
    </source>
</reference>
<feature type="non-terminal residue" evidence="1">
    <location>
        <position position="344"/>
    </location>
</feature>